<dbReference type="Gene3D" id="1.10.10.10">
    <property type="entry name" value="Winged helix-like DNA-binding domain superfamily/Winged helix DNA-binding domain"/>
    <property type="match status" value="1"/>
</dbReference>
<evidence type="ECO:0000313" key="6">
    <source>
        <dbReference type="EMBL" id="MBK8573370.1"/>
    </source>
</evidence>
<evidence type="ECO:0000259" key="5">
    <source>
        <dbReference type="PROSITE" id="PS51464"/>
    </source>
</evidence>
<organism evidence="6 7">
    <name type="scientific">Candidatus Geothrix odensensis</name>
    <dbReference type="NCBI Taxonomy" id="2954440"/>
    <lineage>
        <taxon>Bacteria</taxon>
        <taxon>Pseudomonadati</taxon>
        <taxon>Acidobacteriota</taxon>
        <taxon>Holophagae</taxon>
        <taxon>Holophagales</taxon>
        <taxon>Holophagaceae</taxon>
        <taxon>Geothrix</taxon>
    </lineage>
</organism>
<dbReference type="AlphaFoldDB" id="A0A936F451"/>
<keyword evidence="2" id="KW-0238">DNA-binding</keyword>
<dbReference type="PROSITE" id="PS51071">
    <property type="entry name" value="HTH_RPIR"/>
    <property type="match status" value="1"/>
</dbReference>
<keyword evidence="3" id="KW-0804">Transcription</keyword>
<sequence>MSATKNPLLNRLHSAQGLSPSQRQIADCLIANMNEAPLWGVEELAQKSQTCVATVVRFAKKLEYSGYLEMRKALVTAAKKHYGRGEQLLQAPVRASATLLEVARRDIRNLETLVQAVNEDLLKKVVHQIKSSRLRLAIGDGVSALMARQLAYLLINTGLPVLEGNPADFATQVGMLESKDLLIAISIMPYTQETLDAAAYARKRGVPVLAFTDNLNGPLAKSASLALPIPGENLLFSHSVTTFGVLAHAIATSIASQDPHLALKKLREVERVALPKFAKS</sequence>
<evidence type="ECO:0000259" key="4">
    <source>
        <dbReference type="PROSITE" id="PS51071"/>
    </source>
</evidence>
<dbReference type="GO" id="GO:0003677">
    <property type="term" value="F:DNA binding"/>
    <property type="evidence" value="ECO:0007669"/>
    <property type="project" value="UniProtKB-KW"/>
</dbReference>
<dbReference type="InterPro" id="IPR047640">
    <property type="entry name" value="RpiR-like"/>
</dbReference>
<dbReference type="InterPro" id="IPR036388">
    <property type="entry name" value="WH-like_DNA-bd_sf"/>
</dbReference>
<dbReference type="SUPFAM" id="SSF53697">
    <property type="entry name" value="SIS domain"/>
    <property type="match status" value="1"/>
</dbReference>
<dbReference type="Pfam" id="PF01418">
    <property type="entry name" value="HTH_6"/>
    <property type="match status" value="1"/>
</dbReference>
<gene>
    <name evidence="6" type="ORF">IPN91_12180</name>
</gene>
<comment type="caution">
    <text evidence="6">The sequence shown here is derived from an EMBL/GenBank/DDBJ whole genome shotgun (WGS) entry which is preliminary data.</text>
</comment>
<dbReference type="Gene3D" id="3.40.50.10490">
    <property type="entry name" value="Glucose-6-phosphate isomerase like protein, domain 1"/>
    <property type="match status" value="1"/>
</dbReference>
<dbReference type="InterPro" id="IPR000281">
    <property type="entry name" value="HTH_RpiR"/>
</dbReference>
<dbReference type="SUPFAM" id="SSF46689">
    <property type="entry name" value="Homeodomain-like"/>
    <property type="match status" value="1"/>
</dbReference>
<dbReference type="InterPro" id="IPR009057">
    <property type="entry name" value="Homeodomain-like_sf"/>
</dbReference>
<accession>A0A936F451</accession>
<dbReference type="GO" id="GO:1901135">
    <property type="term" value="P:carbohydrate derivative metabolic process"/>
    <property type="evidence" value="ECO:0007669"/>
    <property type="project" value="InterPro"/>
</dbReference>
<dbReference type="InterPro" id="IPR001347">
    <property type="entry name" value="SIS_dom"/>
</dbReference>
<evidence type="ECO:0000256" key="2">
    <source>
        <dbReference type="ARBA" id="ARBA00023125"/>
    </source>
</evidence>
<dbReference type="InterPro" id="IPR046348">
    <property type="entry name" value="SIS_dom_sf"/>
</dbReference>
<dbReference type="Proteomes" id="UP000709959">
    <property type="component" value="Unassembled WGS sequence"/>
</dbReference>
<dbReference type="PROSITE" id="PS51464">
    <property type="entry name" value="SIS"/>
    <property type="match status" value="1"/>
</dbReference>
<evidence type="ECO:0000256" key="3">
    <source>
        <dbReference type="ARBA" id="ARBA00023163"/>
    </source>
</evidence>
<proteinExistence type="predicted"/>
<name>A0A936F451_9BACT</name>
<dbReference type="EMBL" id="JADKCH010000017">
    <property type="protein sequence ID" value="MBK8573370.1"/>
    <property type="molecule type" value="Genomic_DNA"/>
</dbReference>
<dbReference type="GO" id="GO:0097367">
    <property type="term" value="F:carbohydrate derivative binding"/>
    <property type="evidence" value="ECO:0007669"/>
    <property type="project" value="InterPro"/>
</dbReference>
<keyword evidence="1" id="KW-0805">Transcription regulation</keyword>
<dbReference type="GO" id="GO:0003700">
    <property type="term" value="F:DNA-binding transcription factor activity"/>
    <property type="evidence" value="ECO:0007669"/>
    <property type="project" value="InterPro"/>
</dbReference>
<dbReference type="CDD" id="cd05013">
    <property type="entry name" value="SIS_RpiR"/>
    <property type="match status" value="1"/>
</dbReference>
<evidence type="ECO:0000313" key="7">
    <source>
        <dbReference type="Proteomes" id="UP000709959"/>
    </source>
</evidence>
<evidence type="ECO:0000256" key="1">
    <source>
        <dbReference type="ARBA" id="ARBA00023015"/>
    </source>
</evidence>
<dbReference type="InterPro" id="IPR035472">
    <property type="entry name" value="RpiR-like_SIS"/>
</dbReference>
<dbReference type="Pfam" id="PF01380">
    <property type="entry name" value="SIS"/>
    <property type="match status" value="1"/>
</dbReference>
<dbReference type="PANTHER" id="PTHR30514">
    <property type="entry name" value="GLUCOKINASE"/>
    <property type="match status" value="1"/>
</dbReference>
<feature type="domain" description="HTH rpiR-type" evidence="4">
    <location>
        <begin position="5"/>
        <end position="81"/>
    </location>
</feature>
<feature type="domain" description="SIS" evidence="5">
    <location>
        <begin position="125"/>
        <end position="260"/>
    </location>
</feature>
<protein>
    <submittedName>
        <fullName evidence="6">MurR/RpiR family transcriptional regulator</fullName>
    </submittedName>
</protein>
<reference evidence="6 7" key="1">
    <citation type="submission" date="2020-10" db="EMBL/GenBank/DDBJ databases">
        <title>Connecting structure to function with the recovery of over 1000 high-quality activated sludge metagenome-assembled genomes encoding full-length rRNA genes using long-read sequencing.</title>
        <authorList>
            <person name="Singleton C.M."/>
            <person name="Petriglieri F."/>
            <person name="Kristensen J.M."/>
            <person name="Kirkegaard R.H."/>
            <person name="Michaelsen T.Y."/>
            <person name="Andersen M.H."/>
            <person name="Karst S.M."/>
            <person name="Dueholm M.S."/>
            <person name="Nielsen P.H."/>
            <person name="Albertsen M."/>
        </authorList>
    </citation>
    <scope>NUCLEOTIDE SEQUENCE [LARGE SCALE GENOMIC DNA]</scope>
    <source>
        <strain evidence="6">OdNE_18-Q3-R46-58_MAXAC.008</strain>
    </source>
</reference>